<dbReference type="InterPro" id="IPR000515">
    <property type="entry name" value="MetI-like"/>
</dbReference>
<dbReference type="Pfam" id="PF00528">
    <property type="entry name" value="BPD_transp_1"/>
    <property type="match status" value="2"/>
</dbReference>
<dbReference type="OrthoDB" id="27542at2"/>
<name>A0A2T1HPP1_9HYPH</name>
<accession>A0A2T1HPP1</accession>
<dbReference type="CDD" id="cd06261">
    <property type="entry name" value="TM_PBP2"/>
    <property type="match status" value="2"/>
</dbReference>
<comment type="similarity">
    <text evidence="5">Belongs to the binding-protein-dependent transport system permease family.</text>
</comment>
<gene>
    <name evidence="7" type="ORF">SLNSH_17690</name>
</gene>
<keyword evidence="2 5" id="KW-0812">Transmembrane</keyword>
<keyword evidence="4 5" id="KW-0472">Membrane</keyword>
<evidence type="ECO:0000259" key="6">
    <source>
        <dbReference type="PROSITE" id="PS50928"/>
    </source>
</evidence>
<dbReference type="PANTHER" id="PTHR43496:SF1">
    <property type="entry name" value="POLYGALACTURONAN_RHAMNOGALACTURONAN TRANSPORT SYSTEM PERMEASE PROTEIN YTEP"/>
    <property type="match status" value="1"/>
</dbReference>
<feature type="transmembrane region" description="Helical" evidence="5">
    <location>
        <begin position="256"/>
        <end position="277"/>
    </location>
</feature>
<dbReference type="SUPFAM" id="SSF161098">
    <property type="entry name" value="MetI-like"/>
    <property type="match status" value="2"/>
</dbReference>
<dbReference type="GO" id="GO:0005886">
    <property type="term" value="C:plasma membrane"/>
    <property type="evidence" value="ECO:0007669"/>
    <property type="project" value="UniProtKB-SubCell"/>
</dbReference>
<evidence type="ECO:0000256" key="1">
    <source>
        <dbReference type="ARBA" id="ARBA00004651"/>
    </source>
</evidence>
<dbReference type="PROSITE" id="PS50928">
    <property type="entry name" value="ABC_TM1"/>
    <property type="match status" value="2"/>
</dbReference>
<dbReference type="NCBIfam" id="TIGR03262">
    <property type="entry name" value="PhnU2"/>
    <property type="match status" value="1"/>
</dbReference>
<organism evidence="7 8">
    <name type="scientific">Alsobacter soli</name>
    <dbReference type="NCBI Taxonomy" id="2109933"/>
    <lineage>
        <taxon>Bacteria</taxon>
        <taxon>Pseudomonadati</taxon>
        <taxon>Pseudomonadota</taxon>
        <taxon>Alphaproteobacteria</taxon>
        <taxon>Hyphomicrobiales</taxon>
        <taxon>Alsobacteraceae</taxon>
        <taxon>Alsobacter</taxon>
    </lineage>
</organism>
<evidence type="ECO:0000313" key="8">
    <source>
        <dbReference type="Proteomes" id="UP000239772"/>
    </source>
</evidence>
<keyword evidence="3 5" id="KW-1133">Transmembrane helix</keyword>
<feature type="transmembrane region" description="Helical" evidence="5">
    <location>
        <begin position="81"/>
        <end position="104"/>
    </location>
</feature>
<dbReference type="Proteomes" id="UP000239772">
    <property type="component" value="Unassembled WGS sequence"/>
</dbReference>
<keyword evidence="5" id="KW-0813">Transport</keyword>
<dbReference type="InterPro" id="IPR035906">
    <property type="entry name" value="MetI-like_sf"/>
</dbReference>
<dbReference type="GO" id="GO:0055085">
    <property type="term" value="P:transmembrane transport"/>
    <property type="evidence" value="ECO:0007669"/>
    <property type="project" value="InterPro"/>
</dbReference>
<feature type="transmembrane region" description="Helical" evidence="5">
    <location>
        <begin position="27"/>
        <end position="51"/>
    </location>
</feature>
<feature type="transmembrane region" description="Helical" evidence="5">
    <location>
        <begin position="363"/>
        <end position="384"/>
    </location>
</feature>
<comment type="caution">
    <text evidence="7">The sequence shown here is derived from an EMBL/GenBank/DDBJ whole genome shotgun (WGS) entry which is preliminary data.</text>
</comment>
<evidence type="ECO:0000256" key="2">
    <source>
        <dbReference type="ARBA" id="ARBA00022692"/>
    </source>
</evidence>
<dbReference type="Gene3D" id="1.10.3720.10">
    <property type="entry name" value="MetI-like"/>
    <property type="match status" value="2"/>
</dbReference>
<feature type="transmembrane region" description="Helical" evidence="5">
    <location>
        <begin position="396"/>
        <end position="417"/>
    </location>
</feature>
<protein>
    <submittedName>
        <fullName evidence="7">Putative 2-aminoethylphosphonate ABC transporter permease subunit</fullName>
    </submittedName>
</protein>
<sequence>MSIALDRRDETSAVPRPRLGLVSEGKVAGLLLGALVLFLLVAVALPLWALLSKSFEDGAGRFVGLANYVRYFATPTLVQSLFNSLAVALVATAIVVPLAFGYAYALTRTCMRFKGLFYALVMLPVFAPSLLSAISFIYIFGNQGFLRAWLMGASVYGPIGIVMAQVFYCMPHAAMILVTALSLADGRLYEAAAALGTSRARVFRTVTLPGARYGLISAAFVVFTLVVTDFGIPKVIGGQFGVLATDAYKQVVGQQNFQMGAVVGMILLVPAVLAFAADRLVQKKQVSLLSARAVPYQPRPRAGRDLAATVFCAVVGGLIAAVLGVAVWASFIQYWPYNLSLTLGNYDFPEFDPSGWSPYLTSLQLAFAASVIGSALVFLGAYLIEKLKVAPALRGFAQFLAMLPMAVPGLVLGLGYVFFFNARWNPLGFLYGTLGILALNTVGHFYTVAHVTAVTALKQIDGEFEAVSASLKVPFWTTLRRVTLPICLPAILDVAVYLFVNALTTVSAVIFLYGPSTKLASIAIVHMDEAGSTAAAAAMATCVVATAIAVKAVHLLLDRLVLARLQRWRVR</sequence>
<evidence type="ECO:0000256" key="3">
    <source>
        <dbReference type="ARBA" id="ARBA00022989"/>
    </source>
</evidence>
<evidence type="ECO:0000256" key="4">
    <source>
        <dbReference type="ARBA" id="ARBA00023136"/>
    </source>
</evidence>
<dbReference type="PANTHER" id="PTHR43496">
    <property type="entry name" value="PROTEIN LPLB"/>
    <property type="match status" value="1"/>
</dbReference>
<evidence type="ECO:0000256" key="5">
    <source>
        <dbReference type="RuleBase" id="RU363032"/>
    </source>
</evidence>
<proteinExistence type="inferred from homology"/>
<feature type="transmembrane region" description="Helical" evidence="5">
    <location>
        <begin position="146"/>
        <end position="168"/>
    </location>
</feature>
<dbReference type="AlphaFoldDB" id="A0A2T1HPP1"/>
<keyword evidence="8" id="KW-1185">Reference proteome</keyword>
<feature type="domain" description="ABC transmembrane type-1" evidence="6">
    <location>
        <begin position="359"/>
        <end position="554"/>
    </location>
</feature>
<dbReference type="InterPro" id="IPR017664">
    <property type="entry name" value="AminoethylPonate_ABC_perm-1"/>
</dbReference>
<feature type="transmembrane region" description="Helical" evidence="5">
    <location>
        <begin position="116"/>
        <end position="140"/>
    </location>
</feature>
<dbReference type="EMBL" id="PVZS01000022">
    <property type="protein sequence ID" value="PSC03621.1"/>
    <property type="molecule type" value="Genomic_DNA"/>
</dbReference>
<reference evidence="8" key="1">
    <citation type="submission" date="2018-03" db="EMBL/GenBank/DDBJ databases">
        <authorList>
            <person name="Sun L."/>
            <person name="Liu H."/>
            <person name="Chen W."/>
            <person name="Huang K."/>
            <person name="Liu W."/>
            <person name="Gao X."/>
        </authorList>
    </citation>
    <scope>NUCLEOTIDE SEQUENCE [LARGE SCALE GENOMIC DNA]</scope>
    <source>
        <strain evidence="8">SH9</strain>
    </source>
</reference>
<feature type="domain" description="ABC transmembrane type-1" evidence="6">
    <location>
        <begin position="81"/>
        <end position="278"/>
    </location>
</feature>
<evidence type="ECO:0000313" key="7">
    <source>
        <dbReference type="EMBL" id="PSC03621.1"/>
    </source>
</evidence>
<dbReference type="RefSeq" id="WP_106338347.1">
    <property type="nucleotide sequence ID" value="NZ_PVZS01000022.1"/>
</dbReference>
<feature type="transmembrane region" description="Helical" evidence="5">
    <location>
        <begin position="490"/>
        <end position="514"/>
    </location>
</feature>
<feature type="transmembrane region" description="Helical" evidence="5">
    <location>
        <begin position="429"/>
        <end position="449"/>
    </location>
</feature>
<comment type="subcellular location">
    <subcellularLocation>
        <location evidence="1 5">Cell membrane</location>
        <topology evidence="1 5">Multi-pass membrane protein</topology>
    </subcellularLocation>
</comment>
<feature type="transmembrane region" description="Helical" evidence="5">
    <location>
        <begin position="213"/>
        <end position="236"/>
    </location>
</feature>
<feature type="transmembrane region" description="Helical" evidence="5">
    <location>
        <begin position="534"/>
        <end position="557"/>
    </location>
</feature>
<feature type="transmembrane region" description="Helical" evidence="5">
    <location>
        <begin position="306"/>
        <end position="331"/>
    </location>
</feature>